<organism evidence="2 3">
    <name type="scientific">Trapa natans</name>
    <name type="common">Water chestnut</name>
    <dbReference type="NCBI Taxonomy" id="22666"/>
    <lineage>
        <taxon>Eukaryota</taxon>
        <taxon>Viridiplantae</taxon>
        <taxon>Streptophyta</taxon>
        <taxon>Embryophyta</taxon>
        <taxon>Tracheophyta</taxon>
        <taxon>Spermatophyta</taxon>
        <taxon>Magnoliopsida</taxon>
        <taxon>eudicotyledons</taxon>
        <taxon>Gunneridae</taxon>
        <taxon>Pentapetalae</taxon>
        <taxon>rosids</taxon>
        <taxon>malvids</taxon>
        <taxon>Myrtales</taxon>
        <taxon>Lythraceae</taxon>
        <taxon>Trapa</taxon>
    </lineage>
</organism>
<evidence type="ECO:0000313" key="2">
    <source>
        <dbReference type="EMBL" id="KAK4781654.1"/>
    </source>
</evidence>
<keyword evidence="3" id="KW-1185">Reference proteome</keyword>
<dbReference type="AlphaFoldDB" id="A0AAN7QVT1"/>
<accession>A0AAN7QVT1</accession>
<name>A0AAN7QVT1_TRANT</name>
<evidence type="ECO:0000313" key="3">
    <source>
        <dbReference type="Proteomes" id="UP001346149"/>
    </source>
</evidence>
<evidence type="ECO:0000256" key="1">
    <source>
        <dbReference type="SAM" id="MobiDB-lite"/>
    </source>
</evidence>
<comment type="caution">
    <text evidence="2">The sequence shown here is derived from an EMBL/GenBank/DDBJ whole genome shotgun (WGS) entry which is preliminary data.</text>
</comment>
<dbReference type="EMBL" id="JAXQNO010000016">
    <property type="protein sequence ID" value="KAK4781654.1"/>
    <property type="molecule type" value="Genomic_DNA"/>
</dbReference>
<gene>
    <name evidence="2" type="ORF">SAY86_015756</name>
</gene>
<dbReference type="Proteomes" id="UP001346149">
    <property type="component" value="Unassembled WGS sequence"/>
</dbReference>
<reference evidence="2 3" key="1">
    <citation type="journal article" date="2023" name="Hortic Res">
        <title>Pangenome of water caltrop reveals structural variations and asymmetric subgenome divergence after allopolyploidization.</title>
        <authorList>
            <person name="Zhang X."/>
            <person name="Chen Y."/>
            <person name="Wang L."/>
            <person name="Yuan Y."/>
            <person name="Fang M."/>
            <person name="Shi L."/>
            <person name="Lu R."/>
            <person name="Comes H.P."/>
            <person name="Ma Y."/>
            <person name="Chen Y."/>
            <person name="Huang G."/>
            <person name="Zhou Y."/>
            <person name="Zheng Z."/>
            <person name="Qiu Y."/>
        </authorList>
    </citation>
    <scope>NUCLEOTIDE SEQUENCE [LARGE SCALE GENOMIC DNA]</scope>
    <source>
        <strain evidence="2">F231</strain>
    </source>
</reference>
<protein>
    <submittedName>
        <fullName evidence="2">Uncharacterized protein</fullName>
    </submittedName>
</protein>
<sequence length="158" mass="17650">MEADIRASFGELGVRYGGDGRPDLGEREAGRNGVVGRAKGGRHTNGGRRAPRGVYCYSNSMANKADEPLAVKDTVYRLQNFLLEGISRRLSCSRAVPSCGGATRRFCHLEDNCKPLWLPAMLKFTASDRPHKGRYQISLKEHKVYDLWENYKKSSVKS</sequence>
<feature type="compositionally biased region" description="Basic and acidic residues" evidence="1">
    <location>
        <begin position="20"/>
        <end position="30"/>
    </location>
</feature>
<proteinExistence type="predicted"/>
<feature type="region of interest" description="Disordered" evidence="1">
    <location>
        <begin position="20"/>
        <end position="46"/>
    </location>
</feature>